<dbReference type="Proteomes" id="UP000628840">
    <property type="component" value="Unassembled WGS sequence"/>
</dbReference>
<dbReference type="RefSeq" id="WP_188883712.1">
    <property type="nucleotide sequence ID" value="NZ_BMPF01000003.1"/>
</dbReference>
<gene>
    <name evidence="1" type="ORF">GCM10009037_21070</name>
</gene>
<dbReference type="EMBL" id="BMPF01000003">
    <property type="protein sequence ID" value="GGL37323.1"/>
    <property type="molecule type" value="Genomic_DNA"/>
</dbReference>
<dbReference type="AlphaFoldDB" id="A0A830F431"/>
<organism evidence="1 2">
    <name type="scientific">Halarchaeum grantii</name>
    <dbReference type="NCBI Taxonomy" id="1193105"/>
    <lineage>
        <taxon>Archaea</taxon>
        <taxon>Methanobacteriati</taxon>
        <taxon>Methanobacteriota</taxon>
        <taxon>Stenosarchaea group</taxon>
        <taxon>Halobacteria</taxon>
        <taxon>Halobacteriales</taxon>
        <taxon>Halobacteriaceae</taxon>
    </lineage>
</organism>
<comment type="caution">
    <text evidence="1">The sequence shown here is derived from an EMBL/GenBank/DDBJ whole genome shotgun (WGS) entry which is preliminary data.</text>
</comment>
<protein>
    <submittedName>
        <fullName evidence="1">Uncharacterized protein</fullName>
    </submittedName>
</protein>
<accession>A0A830F431</accession>
<keyword evidence="2" id="KW-1185">Reference proteome</keyword>
<sequence>MVSSAVIAVLGTLAGAALSAGVTIHTTRVREANQNQRRQAEYLIEKKVDRLAELHESFTRCRTTLAPIAESGTYAVYDREDEREFDEMVDGYHRSIQRARIFVSDGQYETLLDTLLVFQTVTERAGAERPEEVSTPILDDDRSFRDVMTAADEVLRTELHEPVRSLESE</sequence>
<reference evidence="1 2" key="1">
    <citation type="journal article" date="2019" name="Int. J. Syst. Evol. Microbiol.">
        <title>The Global Catalogue of Microorganisms (GCM) 10K type strain sequencing project: providing services to taxonomists for standard genome sequencing and annotation.</title>
        <authorList>
            <consortium name="The Broad Institute Genomics Platform"/>
            <consortium name="The Broad Institute Genome Sequencing Center for Infectious Disease"/>
            <person name="Wu L."/>
            <person name="Ma J."/>
        </authorList>
    </citation>
    <scope>NUCLEOTIDE SEQUENCE [LARGE SCALE GENOMIC DNA]</scope>
    <source>
        <strain evidence="1 2">JCM 19585</strain>
    </source>
</reference>
<dbReference type="OrthoDB" id="376441at2157"/>
<evidence type="ECO:0000313" key="1">
    <source>
        <dbReference type="EMBL" id="GGL37323.1"/>
    </source>
</evidence>
<proteinExistence type="predicted"/>
<evidence type="ECO:0000313" key="2">
    <source>
        <dbReference type="Proteomes" id="UP000628840"/>
    </source>
</evidence>
<name>A0A830F431_9EURY</name>